<dbReference type="Pfam" id="PF00106">
    <property type="entry name" value="adh_short"/>
    <property type="match status" value="1"/>
</dbReference>
<dbReference type="RefSeq" id="WP_042087862.1">
    <property type="nucleotide sequence ID" value="NZ_BKCN01000006.1"/>
</dbReference>
<sequence>MANPVCAIIGIGPGNGLALARRFQAGGYDVAMMSRSAEKLEMFARQIDRARLYPCDASDPESLSDAFRRLRHDMGSVDVLCFNAGGGSWSSPDDTTVSEMDIAFRTNATGLLCAAQQVIPGMIEKGSGAIMITGATASLRGGPKSTAFAAAKAAQRSVAQSLARHLGPKGIHVSLFIIDGVIDLARTRKMLPDKPDTFFLKADDIADTIFHTARQPKSAWTFELDMRPFVERW</sequence>
<organism evidence="1 2">
    <name type="scientific">Iodidimonas nitroreducens</name>
    <dbReference type="NCBI Taxonomy" id="1236968"/>
    <lineage>
        <taxon>Bacteria</taxon>
        <taxon>Pseudomonadati</taxon>
        <taxon>Pseudomonadota</taxon>
        <taxon>Alphaproteobacteria</taxon>
        <taxon>Iodidimonadales</taxon>
        <taxon>Iodidimonadaceae</taxon>
        <taxon>Iodidimonas</taxon>
    </lineage>
</organism>
<protein>
    <submittedName>
        <fullName evidence="1">SDR family oxidoreductase</fullName>
    </submittedName>
</protein>
<keyword evidence="2" id="KW-1185">Reference proteome</keyword>
<dbReference type="SUPFAM" id="SSF51735">
    <property type="entry name" value="NAD(P)-binding Rossmann-fold domains"/>
    <property type="match status" value="1"/>
</dbReference>
<dbReference type="EMBL" id="BKCN01000006">
    <property type="protein sequence ID" value="GER03847.1"/>
    <property type="molecule type" value="Genomic_DNA"/>
</dbReference>
<dbReference type="PRINTS" id="PR00081">
    <property type="entry name" value="GDHRDH"/>
</dbReference>
<accession>A0A5A7N786</accession>
<dbReference type="Gene3D" id="3.40.50.720">
    <property type="entry name" value="NAD(P)-binding Rossmann-like Domain"/>
    <property type="match status" value="1"/>
</dbReference>
<proteinExistence type="predicted"/>
<dbReference type="PANTHER" id="PTHR43431:SF7">
    <property type="entry name" value="OXIDOREDUCTASE, SHORT CHAIN DEHYDROGENASE_REDUCTASE FAMILY (AFU_ORTHOLOGUE AFUA_5G14000)"/>
    <property type="match status" value="1"/>
</dbReference>
<dbReference type="AlphaFoldDB" id="A0A5A7N786"/>
<reference evidence="1 2" key="1">
    <citation type="submission" date="2019-09" db="EMBL/GenBank/DDBJ databases">
        <title>NBRP : Genome information of microbial organism related human and environment.</title>
        <authorList>
            <person name="Hattori M."/>
            <person name="Oshima K."/>
            <person name="Inaba H."/>
            <person name="Suda W."/>
            <person name="Sakamoto M."/>
            <person name="Iino T."/>
            <person name="Kitahara M."/>
            <person name="Oshida Y."/>
            <person name="Iida T."/>
            <person name="Kudo T."/>
            <person name="Itoh T."/>
            <person name="Ohkuma M."/>
        </authorList>
    </citation>
    <scope>NUCLEOTIDE SEQUENCE [LARGE SCALE GENOMIC DNA]</scope>
    <source>
        <strain evidence="1 2">Q-1</strain>
    </source>
</reference>
<dbReference type="InterPro" id="IPR036291">
    <property type="entry name" value="NAD(P)-bd_dom_sf"/>
</dbReference>
<dbReference type="Proteomes" id="UP000324996">
    <property type="component" value="Unassembled WGS sequence"/>
</dbReference>
<evidence type="ECO:0000313" key="1">
    <source>
        <dbReference type="EMBL" id="GER03847.1"/>
    </source>
</evidence>
<evidence type="ECO:0000313" key="2">
    <source>
        <dbReference type="Proteomes" id="UP000324996"/>
    </source>
</evidence>
<name>A0A5A7N786_9PROT</name>
<comment type="caution">
    <text evidence="1">The sequence shown here is derived from an EMBL/GenBank/DDBJ whole genome shotgun (WGS) entry which is preliminary data.</text>
</comment>
<dbReference type="PANTHER" id="PTHR43431">
    <property type="entry name" value="OXIDOREDUCTASE, SHORT CHAIN DEHYDROGENASE/REDUCTASE FAMILY (AFU_ORTHOLOGUE AFUA_5G14000)"/>
    <property type="match status" value="1"/>
</dbReference>
<gene>
    <name evidence="1" type="ORF">JCM17846_15290</name>
</gene>
<dbReference type="InterPro" id="IPR002347">
    <property type="entry name" value="SDR_fam"/>
</dbReference>